<comment type="caution">
    <text evidence="1">The sequence shown here is derived from an EMBL/GenBank/DDBJ whole genome shotgun (WGS) entry which is preliminary data.</text>
</comment>
<accession>A0ABV0IE99</accession>
<name>A0ABV0IE99_9MICC</name>
<evidence type="ECO:0000313" key="2">
    <source>
        <dbReference type="Proteomes" id="UP001484097"/>
    </source>
</evidence>
<dbReference type="Proteomes" id="UP001484097">
    <property type="component" value="Unassembled WGS sequence"/>
</dbReference>
<keyword evidence="2" id="KW-1185">Reference proteome</keyword>
<evidence type="ECO:0000313" key="1">
    <source>
        <dbReference type="EMBL" id="MEO9246472.1"/>
    </source>
</evidence>
<reference evidence="1 2" key="1">
    <citation type="submission" date="2024-05" db="EMBL/GenBank/DDBJ databases">
        <authorList>
            <person name="Yi C."/>
        </authorList>
    </citation>
    <scope>NUCLEOTIDE SEQUENCE [LARGE SCALE GENOMIC DNA]</scope>
    <source>
        <strain evidence="1 2">XS13</strain>
    </source>
</reference>
<gene>
    <name evidence="1" type="ORF">ABDK96_02110</name>
</gene>
<protein>
    <submittedName>
        <fullName evidence="1">Uncharacterized protein</fullName>
    </submittedName>
</protein>
<proteinExistence type="predicted"/>
<organism evidence="1 2">
    <name type="scientific">Citricoccus nitrophenolicus</name>
    <dbReference type="NCBI Taxonomy" id="863575"/>
    <lineage>
        <taxon>Bacteria</taxon>
        <taxon>Bacillati</taxon>
        <taxon>Actinomycetota</taxon>
        <taxon>Actinomycetes</taxon>
        <taxon>Micrococcales</taxon>
        <taxon>Micrococcaceae</taxon>
        <taxon>Citricoccus</taxon>
    </lineage>
</organism>
<dbReference type="EMBL" id="JBDXMX010000001">
    <property type="protein sequence ID" value="MEO9246472.1"/>
    <property type="molecule type" value="Genomic_DNA"/>
</dbReference>
<dbReference type="RefSeq" id="WP_347918532.1">
    <property type="nucleotide sequence ID" value="NZ_JBDXMX010000001.1"/>
</dbReference>
<sequence>MSTHPTTAATVSVEEVDPEGAVVRTHRATVPANVHARRVVLPMVASLRTVAVRIHVIGALMLALPAVTLTRAVQPWASGRGCINAVVHMAGEDPQLAFEVPHDWGRRAGRSFTIHELG</sequence>